<proteinExistence type="predicted"/>
<keyword evidence="2" id="KW-1185">Reference proteome</keyword>
<dbReference type="AlphaFoldDB" id="A0A9P4WNX5"/>
<organism evidence="1 2">
    <name type="scientific">Didymella heteroderae</name>
    <dbReference type="NCBI Taxonomy" id="1769908"/>
    <lineage>
        <taxon>Eukaryota</taxon>
        <taxon>Fungi</taxon>
        <taxon>Dikarya</taxon>
        <taxon>Ascomycota</taxon>
        <taxon>Pezizomycotina</taxon>
        <taxon>Dothideomycetes</taxon>
        <taxon>Pleosporomycetidae</taxon>
        <taxon>Pleosporales</taxon>
        <taxon>Pleosporineae</taxon>
        <taxon>Didymellaceae</taxon>
        <taxon>Didymella</taxon>
    </lineage>
</organism>
<evidence type="ECO:0000313" key="1">
    <source>
        <dbReference type="EMBL" id="KAF3037230.1"/>
    </source>
</evidence>
<dbReference type="Proteomes" id="UP000758155">
    <property type="component" value="Unassembled WGS sequence"/>
</dbReference>
<reference evidence="1" key="1">
    <citation type="submission" date="2019-04" db="EMBL/GenBank/DDBJ databases">
        <title>Sequencing of skin fungus with MAO and IRED activity.</title>
        <authorList>
            <person name="Marsaioli A.J."/>
            <person name="Bonatto J.M.C."/>
            <person name="Reis Junior O."/>
        </authorList>
    </citation>
    <scope>NUCLEOTIDE SEQUENCE</scope>
    <source>
        <strain evidence="1">28M1</strain>
    </source>
</reference>
<dbReference type="OrthoDB" id="4460827at2759"/>
<evidence type="ECO:0000313" key="2">
    <source>
        <dbReference type="Proteomes" id="UP000758155"/>
    </source>
</evidence>
<protein>
    <submittedName>
        <fullName evidence="1">Uncharacterized protein</fullName>
    </submittedName>
</protein>
<dbReference type="EMBL" id="SWKV01000044">
    <property type="protein sequence ID" value="KAF3037230.1"/>
    <property type="molecule type" value="Genomic_DNA"/>
</dbReference>
<accession>A0A9P4WNX5</accession>
<sequence length="73" mass="8541">MVQHVIKPQQARYILDRQDLLGFLKGKFDSKYPNHDFKIVHKSDRWTFDAPETVNSAEIDDLVKRIADKNANN</sequence>
<gene>
    <name evidence="1" type="ORF">E8E12_005554</name>
</gene>
<name>A0A9P4WNX5_9PLEO</name>
<comment type="caution">
    <text evidence="1">The sequence shown here is derived from an EMBL/GenBank/DDBJ whole genome shotgun (WGS) entry which is preliminary data.</text>
</comment>